<dbReference type="EMBL" id="DAAMKB010000033">
    <property type="protein sequence ID" value="HAC7044947.1"/>
    <property type="molecule type" value="Genomic_DNA"/>
</dbReference>
<dbReference type="EMBL" id="DAAWBQ010000033">
    <property type="protein sequence ID" value="HAF7194049.1"/>
    <property type="molecule type" value="Genomic_DNA"/>
</dbReference>
<protein>
    <submittedName>
        <fullName evidence="1">Uncharacterized protein</fullName>
    </submittedName>
</protein>
<organism evidence="1">
    <name type="scientific">Salmonella enterica subsp. enterica serovar Napoli</name>
    <dbReference type="NCBI Taxonomy" id="1151001"/>
    <lineage>
        <taxon>Bacteria</taxon>
        <taxon>Pseudomonadati</taxon>
        <taxon>Pseudomonadota</taxon>
        <taxon>Gammaproteobacteria</taxon>
        <taxon>Enterobacterales</taxon>
        <taxon>Enterobacteriaceae</taxon>
        <taxon>Salmonella</taxon>
    </lineage>
</organism>
<dbReference type="AlphaFoldDB" id="A0A702W8D1"/>
<evidence type="ECO:0000313" key="1">
    <source>
        <dbReference type="EMBL" id="HAC7044947.1"/>
    </source>
</evidence>
<reference evidence="1" key="1">
    <citation type="journal article" date="2018" name="Genome Biol.">
        <title>SKESA: strategic k-mer extension for scrupulous assemblies.</title>
        <authorList>
            <person name="Souvorov A."/>
            <person name="Agarwala R."/>
            <person name="Lipman D.J."/>
        </authorList>
    </citation>
    <scope>NUCLEOTIDE SEQUENCE</scope>
    <source>
        <strain evidence="1">Salmonella enterica</strain>
    </source>
</reference>
<proteinExistence type="predicted"/>
<comment type="caution">
    <text evidence="1">The sequence shown here is derived from an EMBL/GenBank/DDBJ whole genome shotgun (WGS) entry which is preliminary data.</text>
</comment>
<gene>
    <name evidence="1" type="ORF">G0E04_12810</name>
    <name evidence="2" type="ORF">G9X10_002451</name>
</gene>
<accession>A0A702W8D1</accession>
<name>A0A702W8D1_SALET</name>
<evidence type="ECO:0000313" key="2">
    <source>
        <dbReference type="EMBL" id="HAF7194049.1"/>
    </source>
</evidence>
<sequence>MKAKAFLNSHKLVVISDFIKSIEAIPEQKWLHDFMQNELAYLIEIGKSLAGQDDDVPVNIIRRVAWLVDISKSYSGNYHGHPVLLVDNPSQIIQAWREKKDAKQYSSTFKIAIDTSGAQAVLAGFEEQICSSQAFKIISGDVIGVSRANSGKSPVTLIVKSSDIVQEFSNRHDAEKYEATLCCTDSSGSIEQQTLSTVLGNTLHNIPVSNASSVAVELALAVKAAFDVLENKNATPR</sequence>
<reference evidence="1" key="2">
    <citation type="submission" date="2018-07" db="EMBL/GenBank/DDBJ databases">
        <authorList>
            <consortium name="NCBI Pathogen Detection Project"/>
        </authorList>
    </citation>
    <scope>NUCLEOTIDE SEQUENCE</scope>
    <source>
        <strain evidence="1">Salmonella enterica</strain>
    </source>
</reference>